<feature type="domain" description="HTH luxR-type" evidence="4">
    <location>
        <begin position="140"/>
        <end position="205"/>
    </location>
</feature>
<comment type="caution">
    <text evidence="5">The sequence shown here is derived from an EMBL/GenBank/DDBJ whole genome shotgun (WGS) entry which is preliminary data.</text>
</comment>
<dbReference type="Proteomes" id="UP001499910">
    <property type="component" value="Unassembled WGS sequence"/>
</dbReference>
<evidence type="ECO:0000313" key="6">
    <source>
        <dbReference type="Proteomes" id="UP001499910"/>
    </source>
</evidence>
<evidence type="ECO:0000256" key="2">
    <source>
        <dbReference type="ARBA" id="ARBA00023125"/>
    </source>
</evidence>
<dbReference type="Gene3D" id="1.10.10.10">
    <property type="entry name" value="Winged helix-like DNA-binding domain superfamily/Winged helix DNA-binding domain"/>
    <property type="match status" value="1"/>
</dbReference>
<dbReference type="SUPFAM" id="SSF75516">
    <property type="entry name" value="Pheromone-binding domain of LuxR-like quorum-sensing transcription factors"/>
    <property type="match status" value="1"/>
</dbReference>
<proteinExistence type="predicted"/>
<dbReference type="Pfam" id="PF03472">
    <property type="entry name" value="Autoind_bind"/>
    <property type="match status" value="1"/>
</dbReference>
<dbReference type="EMBL" id="BAABHW010000002">
    <property type="protein sequence ID" value="GAA5073804.1"/>
    <property type="molecule type" value="Genomic_DNA"/>
</dbReference>
<dbReference type="InterPro" id="IPR036388">
    <property type="entry name" value="WH-like_DNA-bd_sf"/>
</dbReference>
<keyword evidence="1" id="KW-0805">Transcription regulation</keyword>
<reference evidence="6" key="1">
    <citation type="journal article" date="2019" name="Int. J. Syst. Evol. Microbiol.">
        <title>The Global Catalogue of Microorganisms (GCM) 10K type strain sequencing project: providing services to taxonomists for standard genome sequencing and annotation.</title>
        <authorList>
            <consortium name="The Broad Institute Genomics Platform"/>
            <consortium name="The Broad Institute Genome Sequencing Center for Infectious Disease"/>
            <person name="Wu L."/>
            <person name="Ma J."/>
        </authorList>
    </citation>
    <scope>NUCLEOTIDE SEQUENCE [LARGE SCALE GENOMIC DNA]</scope>
    <source>
        <strain evidence="6">JCM 18015</strain>
    </source>
</reference>
<name>A0ABP9L995_9RHOB</name>
<evidence type="ECO:0000313" key="5">
    <source>
        <dbReference type="EMBL" id="GAA5073804.1"/>
    </source>
</evidence>
<dbReference type="PROSITE" id="PS50043">
    <property type="entry name" value="HTH_LUXR_2"/>
    <property type="match status" value="1"/>
</dbReference>
<dbReference type="SMART" id="SM00421">
    <property type="entry name" value="HTH_LUXR"/>
    <property type="match status" value="1"/>
</dbReference>
<dbReference type="InterPro" id="IPR005143">
    <property type="entry name" value="TF_LuxR_autoind-bd_dom"/>
</dbReference>
<dbReference type="InterPro" id="IPR000792">
    <property type="entry name" value="Tscrpt_reg_LuxR_C"/>
</dbReference>
<organism evidence="5 6">
    <name type="scientific">[Roseibacterium] beibuensis</name>
    <dbReference type="NCBI Taxonomy" id="1193142"/>
    <lineage>
        <taxon>Bacteria</taxon>
        <taxon>Pseudomonadati</taxon>
        <taxon>Pseudomonadota</taxon>
        <taxon>Alphaproteobacteria</taxon>
        <taxon>Rhodobacterales</taxon>
        <taxon>Roseobacteraceae</taxon>
        <taxon>Roseicyclus</taxon>
    </lineage>
</organism>
<evidence type="ECO:0000259" key="4">
    <source>
        <dbReference type="PROSITE" id="PS50043"/>
    </source>
</evidence>
<dbReference type="InterPro" id="IPR036693">
    <property type="entry name" value="TF_LuxR_autoind-bd_dom_sf"/>
</dbReference>
<evidence type="ECO:0000256" key="3">
    <source>
        <dbReference type="ARBA" id="ARBA00023163"/>
    </source>
</evidence>
<keyword evidence="2" id="KW-0238">DNA-binding</keyword>
<keyword evidence="6" id="KW-1185">Reference proteome</keyword>
<dbReference type="Gene3D" id="3.30.450.80">
    <property type="entry name" value="Transcription factor LuxR-like, autoinducer-binding domain"/>
    <property type="match status" value="1"/>
</dbReference>
<sequence length="207" mass="22786">MVRFMSKAPVLDLLLHELSLAAPAGFAVGLHIRYVSPLIMVNTYPDAWQEVYTAKLYGLRDPTLAWGLSHTGTRRWSEIGLPDPFGMMDEAAEYGLKYGMIASIGPMSSRTIAGASRADREFAENEMEHILRIVQRMHDLSEPPARLSKAQADALKCIAEGDRHAAAAARLGISESALKARLTSARQKLMARTTAEAVQRAKEYGFI</sequence>
<dbReference type="SUPFAM" id="SSF46894">
    <property type="entry name" value="C-terminal effector domain of the bipartite response regulators"/>
    <property type="match status" value="1"/>
</dbReference>
<gene>
    <name evidence="5" type="ORF">GCM10023209_20140</name>
</gene>
<protein>
    <submittedName>
        <fullName evidence="5">Autoinducer binding domain-containing protein</fullName>
    </submittedName>
</protein>
<evidence type="ECO:0000256" key="1">
    <source>
        <dbReference type="ARBA" id="ARBA00023015"/>
    </source>
</evidence>
<accession>A0ABP9L995</accession>
<keyword evidence="3" id="KW-0804">Transcription</keyword>
<dbReference type="InterPro" id="IPR016032">
    <property type="entry name" value="Sig_transdc_resp-reg_C-effctor"/>
</dbReference>